<evidence type="ECO:0000313" key="4">
    <source>
        <dbReference type="Proteomes" id="UP000218811"/>
    </source>
</evidence>
<keyword evidence="4" id="KW-1185">Reference proteome</keyword>
<proteinExistence type="predicted"/>
<reference evidence="3 4" key="1">
    <citation type="journal article" date="2012" name="Science">
        <title>The Paleozoic origin of enzymatic lignin decomposition reconstructed from 31 fungal genomes.</title>
        <authorList>
            <person name="Floudas D."/>
            <person name="Binder M."/>
            <person name="Riley R."/>
            <person name="Barry K."/>
            <person name="Blanchette R.A."/>
            <person name="Henrissat B."/>
            <person name="Martinez A.T."/>
            <person name="Otillar R."/>
            <person name="Spatafora J.W."/>
            <person name="Yadav J.S."/>
            <person name="Aerts A."/>
            <person name="Benoit I."/>
            <person name="Boyd A."/>
            <person name="Carlson A."/>
            <person name="Copeland A."/>
            <person name="Coutinho P.M."/>
            <person name="de Vries R.P."/>
            <person name="Ferreira P."/>
            <person name="Findley K."/>
            <person name="Foster B."/>
            <person name="Gaskell J."/>
            <person name="Glotzer D."/>
            <person name="Gorecki P."/>
            <person name="Heitman J."/>
            <person name="Hesse C."/>
            <person name="Hori C."/>
            <person name="Igarashi K."/>
            <person name="Jurgens J.A."/>
            <person name="Kallen N."/>
            <person name="Kersten P."/>
            <person name="Kohler A."/>
            <person name="Kuees U."/>
            <person name="Kumar T.K.A."/>
            <person name="Kuo A."/>
            <person name="LaButti K."/>
            <person name="Larrondo L.F."/>
            <person name="Lindquist E."/>
            <person name="Ling A."/>
            <person name="Lombard V."/>
            <person name="Lucas S."/>
            <person name="Lundell T."/>
            <person name="Martin R."/>
            <person name="McLaughlin D.J."/>
            <person name="Morgenstern I."/>
            <person name="Morin E."/>
            <person name="Murat C."/>
            <person name="Nagy L.G."/>
            <person name="Nolan M."/>
            <person name="Ohm R.A."/>
            <person name="Patyshakuliyeva A."/>
            <person name="Rokas A."/>
            <person name="Ruiz-Duenas F.J."/>
            <person name="Sabat G."/>
            <person name="Salamov A."/>
            <person name="Samejima M."/>
            <person name="Schmutz J."/>
            <person name="Slot J.C."/>
            <person name="St John F."/>
            <person name="Stenlid J."/>
            <person name="Sun H."/>
            <person name="Sun S."/>
            <person name="Syed K."/>
            <person name="Tsang A."/>
            <person name="Wiebenga A."/>
            <person name="Young D."/>
            <person name="Pisabarro A."/>
            <person name="Eastwood D.C."/>
            <person name="Martin F."/>
            <person name="Cullen D."/>
            <person name="Grigoriev I.V."/>
            <person name="Hibbett D.S."/>
        </authorList>
    </citation>
    <scope>NUCLEOTIDE SEQUENCE [LARGE SCALE GENOMIC DNA]</scope>
    <source>
        <strain evidence="3 4">MD-104</strain>
    </source>
</reference>
<dbReference type="AlphaFoldDB" id="A0A2H3IZD8"/>
<feature type="domain" description="C2H2-type" evidence="2">
    <location>
        <begin position="385"/>
        <end position="415"/>
    </location>
</feature>
<protein>
    <recommendedName>
        <fullName evidence="2">C2H2-type domain-containing protein</fullName>
    </recommendedName>
</protein>
<name>A0A2H3IZD8_WOLCO</name>
<evidence type="ECO:0000313" key="3">
    <source>
        <dbReference type="EMBL" id="PCH34805.1"/>
    </source>
</evidence>
<dbReference type="EMBL" id="KB467832">
    <property type="protein sequence ID" value="PCH34805.1"/>
    <property type="molecule type" value="Genomic_DNA"/>
</dbReference>
<keyword evidence="1" id="KW-0862">Zinc</keyword>
<dbReference type="SMART" id="SM00355">
    <property type="entry name" value="ZnF_C2H2"/>
    <property type="match status" value="2"/>
</dbReference>
<evidence type="ECO:0000259" key="2">
    <source>
        <dbReference type="PROSITE" id="PS50157"/>
    </source>
</evidence>
<dbReference type="PROSITE" id="PS00028">
    <property type="entry name" value="ZINC_FINGER_C2H2_1"/>
    <property type="match status" value="1"/>
</dbReference>
<dbReference type="GO" id="GO:0008270">
    <property type="term" value="F:zinc ion binding"/>
    <property type="evidence" value="ECO:0007669"/>
    <property type="project" value="UniProtKB-KW"/>
</dbReference>
<keyword evidence="1" id="KW-0863">Zinc-finger</keyword>
<dbReference type="InterPro" id="IPR013087">
    <property type="entry name" value="Znf_C2H2_type"/>
</dbReference>
<organism evidence="3 4">
    <name type="scientific">Wolfiporia cocos (strain MD-104)</name>
    <name type="common">Brown rot fungus</name>
    <dbReference type="NCBI Taxonomy" id="742152"/>
    <lineage>
        <taxon>Eukaryota</taxon>
        <taxon>Fungi</taxon>
        <taxon>Dikarya</taxon>
        <taxon>Basidiomycota</taxon>
        <taxon>Agaricomycotina</taxon>
        <taxon>Agaricomycetes</taxon>
        <taxon>Polyporales</taxon>
        <taxon>Phaeolaceae</taxon>
        <taxon>Wolfiporia</taxon>
    </lineage>
</organism>
<dbReference type="PROSITE" id="PS50157">
    <property type="entry name" value="ZINC_FINGER_C2H2_2"/>
    <property type="match status" value="1"/>
</dbReference>
<accession>A0A2H3IZD8</accession>
<sequence length="423" mass="46058">MPERSAKNDGTGYISIGLLCASRIETPTDLLIRTGTVLYRTFAFDGIEIGMSDRLNCLDQWHIHYSNYSSPVSQELVISTSSSKAAARSSSAHSVTDVWTNNTPIGAVDAPMDHCVSYPASDIFSLTDTGQSPQSSSSAQYDTNISDCLASSPAEELGSRAYNFLPSAYHTEQTVQYDYQQPQILPVVTAREIAIFQRFPRCISVSPTAAQTGGGSGRGSAVTGNWLTEHPDVIPDGTLTSYQDDMGRFTATDLVGDRQYSAVDHPLTSRPTHIGEHVLPGYGLPMTYLMYPTDGVPLRTRASRRTHSNSQPAGANDGFICYWDSCGGHILSGTTAGVRAHLNCAHPAASDLHDVRCHWAGCNQELRQGSLPQHIAGLHLRSLQVPCEYPGCNAWLSRRDSMRRHMKKCHPDNSPNSMSSAYI</sequence>
<dbReference type="Proteomes" id="UP000218811">
    <property type="component" value="Unassembled WGS sequence"/>
</dbReference>
<gene>
    <name evidence="3" type="ORF">WOLCODRAFT_145511</name>
</gene>
<evidence type="ECO:0000256" key="1">
    <source>
        <dbReference type="PROSITE-ProRule" id="PRU00042"/>
    </source>
</evidence>
<keyword evidence="1" id="KW-0479">Metal-binding</keyword>